<organism evidence="12 13">
    <name type="scientific">Panagrellus redivivus</name>
    <name type="common">Microworm</name>
    <dbReference type="NCBI Taxonomy" id="6233"/>
    <lineage>
        <taxon>Eukaryota</taxon>
        <taxon>Metazoa</taxon>
        <taxon>Ecdysozoa</taxon>
        <taxon>Nematoda</taxon>
        <taxon>Chromadorea</taxon>
        <taxon>Rhabditida</taxon>
        <taxon>Tylenchina</taxon>
        <taxon>Panagrolaimomorpha</taxon>
        <taxon>Panagrolaimoidea</taxon>
        <taxon>Panagrolaimidae</taxon>
        <taxon>Panagrellus</taxon>
    </lineage>
</organism>
<comment type="function">
    <text evidence="9">Binds specifically to the 3'-terminal U-tract of U6 snRNA.</text>
</comment>
<evidence type="ECO:0000256" key="1">
    <source>
        <dbReference type="ARBA" id="ARBA00004123"/>
    </source>
</evidence>
<dbReference type="AlphaFoldDB" id="A0A7E4V437"/>
<dbReference type="GO" id="GO:0003723">
    <property type="term" value="F:RNA binding"/>
    <property type="evidence" value="ECO:0007669"/>
    <property type="project" value="UniProtKB-KW"/>
</dbReference>
<keyword evidence="7 9" id="KW-0539">Nucleus</keyword>
<keyword evidence="4 9" id="KW-0747">Spliceosome</keyword>
<dbReference type="GO" id="GO:0000398">
    <property type="term" value="P:mRNA splicing, via spliceosome"/>
    <property type="evidence" value="ECO:0007669"/>
    <property type="project" value="InterPro"/>
</dbReference>
<dbReference type="InterPro" id="IPR001163">
    <property type="entry name" value="Sm_dom_euk/arc"/>
</dbReference>
<dbReference type="GO" id="GO:0000956">
    <property type="term" value="P:nuclear-transcribed mRNA catabolic process"/>
    <property type="evidence" value="ECO:0007669"/>
    <property type="project" value="UniProtKB-UniRule"/>
</dbReference>
<dbReference type="Pfam" id="PF01423">
    <property type="entry name" value="LSM"/>
    <property type="match status" value="1"/>
</dbReference>
<keyword evidence="3 9" id="KW-0507">mRNA processing</keyword>
<dbReference type="Proteomes" id="UP000492821">
    <property type="component" value="Unassembled WGS sequence"/>
</dbReference>
<evidence type="ECO:0000259" key="11">
    <source>
        <dbReference type="PROSITE" id="PS52002"/>
    </source>
</evidence>
<keyword evidence="6 9" id="KW-0508">mRNA splicing</keyword>
<evidence type="ECO:0000313" key="13">
    <source>
        <dbReference type="WBParaSite" id="Pan_g16339.t1"/>
    </source>
</evidence>
<accession>A0A7E4V437</accession>
<dbReference type="SMART" id="SM00651">
    <property type="entry name" value="Sm"/>
    <property type="match status" value="1"/>
</dbReference>
<name>A0A7E4V437_PANRE</name>
<keyword evidence="8 9" id="KW-0687">Ribonucleoprotein</keyword>
<proteinExistence type="inferred from homology"/>
<dbReference type="InterPro" id="IPR027141">
    <property type="entry name" value="LSm4/Sm_D1/D3"/>
</dbReference>
<dbReference type="GO" id="GO:0005737">
    <property type="term" value="C:cytoplasm"/>
    <property type="evidence" value="ECO:0007669"/>
    <property type="project" value="UniProtKB-ARBA"/>
</dbReference>
<feature type="region of interest" description="Disordered" evidence="10">
    <location>
        <begin position="84"/>
        <end position="132"/>
    </location>
</feature>
<evidence type="ECO:0000256" key="2">
    <source>
        <dbReference type="ARBA" id="ARBA00006850"/>
    </source>
</evidence>
<sequence>MMLPLSLLKSAQNSALLIELKSGETYNGHMVSVDSFMNIHLRDAICTSKDGDQFHRVPEIFLRGGCVKVFRISPEAVVKLKEDMKHQRTYQKQNRQYKKQMTRGGAAKHGAGGHANGGPAAKYARNNGNSGR</sequence>
<evidence type="ECO:0000256" key="3">
    <source>
        <dbReference type="ARBA" id="ARBA00022664"/>
    </source>
</evidence>
<keyword evidence="12" id="KW-1185">Reference proteome</keyword>
<reference evidence="12" key="1">
    <citation type="journal article" date="2013" name="Genetics">
        <title>The draft genome and transcriptome of Panagrellus redivivus are shaped by the harsh demands of a free-living lifestyle.</title>
        <authorList>
            <person name="Srinivasan J."/>
            <person name="Dillman A.R."/>
            <person name="Macchietto M.G."/>
            <person name="Heikkinen L."/>
            <person name="Lakso M."/>
            <person name="Fracchia K.M."/>
            <person name="Antoshechkin I."/>
            <person name="Mortazavi A."/>
            <person name="Wong G."/>
            <person name="Sternberg P.W."/>
        </authorList>
    </citation>
    <scope>NUCLEOTIDE SEQUENCE [LARGE SCALE GENOMIC DNA]</scope>
    <source>
        <strain evidence="12">MT8872</strain>
    </source>
</reference>
<gene>
    <name evidence="9" type="primary">LSM4</name>
</gene>
<protein>
    <recommendedName>
        <fullName evidence="9">U6 snRNA-associated Sm-like protein LSm4</fullName>
    </recommendedName>
</protein>
<reference evidence="13" key="2">
    <citation type="submission" date="2020-10" db="UniProtKB">
        <authorList>
            <consortium name="WormBaseParasite"/>
        </authorList>
    </citation>
    <scope>IDENTIFICATION</scope>
</reference>
<dbReference type="CDD" id="cd01723">
    <property type="entry name" value="LSm4"/>
    <property type="match status" value="1"/>
</dbReference>
<dbReference type="PANTHER" id="PTHR23338">
    <property type="entry name" value="SMALL NUCLEAR RIBONUCLEOPROTEIN SM"/>
    <property type="match status" value="1"/>
</dbReference>
<comment type="subunit">
    <text evidence="9">LSm subunits form a heteromer with a doughnut shape.</text>
</comment>
<dbReference type="PROSITE" id="PS52002">
    <property type="entry name" value="SM"/>
    <property type="match status" value="1"/>
</dbReference>
<evidence type="ECO:0000256" key="6">
    <source>
        <dbReference type="ARBA" id="ARBA00023187"/>
    </source>
</evidence>
<evidence type="ECO:0000256" key="7">
    <source>
        <dbReference type="ARBA" id="ARBA00023242"/>
    </source>
</evidence>
<dbReference type="GO" id="GO:0005681">
    <property type="term" value="C:spliceosomal complex"/>
    <property type="evidence" value="ECO:0007669"/>
    <property type="project" value="UniProtKB-UniRule"/>
</dbReference>
<dbReference type="InterPro" id="IPR034101">
    <property type="entry name" value="Lsm4"/>
</dbReference>
<dbReference type="SUPFAM" id="SSF50182">
    <property type="entry name" value="Sm-like ribonucleoproteins"/>
    <property type="match status" value="1"/>
</dbReference>
<evidence type="ECO:0000256" key="9">
    <source>
        <dbReference type="RuleBase" id="RU365049"/>
    </source>
</evidence>
<evidence type="ECO:0000256" key="8">
    <source>
        <dbReference type="ARBA" id="ARBA00023274"/>
    </source>
</evidence>
<feature type="domain" description="Sm" evidence="11">
    <location>
        <begin position="3"/>
        <end position="76"/>
    </location>
</feature>
<evidence type="ECO:0000313" key="12">
    <source>
        <dbReference type="Proteomes" id="UP000492821"/>
    </source>
</evidence>
<evidence type="ECO:0000256" key="10">
    <source>
        <dbReference type="SAM" id="MobiDB-lite"/>
    </source>
</evidence>
<keyword evidence="5 9" id="KW-0694">RNA-binding</keyword>
<evidence type="ECO:0000256" key="4">
    <source>
        <dbReference type="ARBA" id="ARBA00022728"/>
    </source>
</evidence>
<evidence type="ECO:0000256" key="5">
    <source>
        <dbReference type="ARBA" id="ARBA00022884"/>
    </source>
</evidence>
<dbReference type="InterPro" id="IPR047575">
    <property type="entry name" value="Sm"/>
</dbReference>
<comment type="similarity">
    <text evidence="2 9">Belongs to the snRNP Sm proteins family.</text>
</comment>
<dbReference type="WBParaSite" id="Pan_g16339.t1">
    <property type="protein sequence ID" value="Pan_g16339.t1"/>
    <property type="gene ID" value="Pan_g16339"/>
</dbReference>
<comment type="subcellular location">
    <subcellularLocation>
        <location evidence="1 9">Nucleus</location>
    </subcellularLocation>
</comment>
<dbReference type="Gene3D" id="2.30.30.100">
    <property type="match status" value="1"/>
</dbReference>
<dbReference type="InterPro" id="IPR010920">
    <property type="entry name" value="LSM_dom_sf"/>
</dbReference>